<dbReference type="InterPro" id="IPR009057">
    <property type="entry name" value="Homeodomain-like_sf"/>
</dbReference>
<sequence>MNKGERTKRFIIEHSSALFNKLGYRHTSISDIMTATGLKKGGIYNHFQNKDVLAKASFSHSVNVLRNKYLEAVNSKDTSYEQFDAFIEVFRSLFSNNVLVGGCPLMNAAIEADDTPIDFEDSIKEGFTGLVTLISGIIEKGKLQNEIKGDIEVVDTAKFILSTLEGALALSRLYQDKDYLELAIKQIKKLLFI</sequence>
<evidence type="ECO:0000313" key="6">
    <source>
        <dbReference type="EMBL" id="RTR30395.1"/>
    </source>
</evidence>
<evidence type="ECO:0000256" key="3">
    <source>
        <dbReference type="ARBA" id="ARBA00023163"/>
    </source>
</evidence>
<dbReference type="GO" id="GO:0003677">
    <property type="term" value="F:DNA binding"/>
    <property type="evidence" value="ECO:0007669"/>
    <property type="project" value="UniProtKB-UniRule"/>
</dbReference>
<proteinExistence type="predicted"/>
<dbReference type="PRINTS" id="PR00455">
    <property type="entry name" value="HTHTETR"/>
</dbReference>
<evidence type="ECO:0000256" key="2">
    <source>
        <dbReference type="ARBA" id="ARBA00023125"/>
    </source>
</evidence>
<dbReference type="Pfam" id="PF16925">
    <property type="entry name" value="TetR_C_13"/>
    <property type="match status" value="1"/>
</dbReference>
<name>A0A431W4M0_9BACI</name>
<keyword evidence="7" id="KW-1185">Reference proteome</keyword>
<keyword evidence="2 4" id="KW-0238">DNA-binding</keyword>
<organism evidence="6 7">
    <name type="scientific">Bacillus yapensis</name>
    <dbReference type="NCBI Taxonomy" id="2492960"/>
    <lineage>
        <taxon>Bacteria</taxon>
        <taxon>Bacillati</taxon>
        <taxon>Bacillota</taxon>
        <taxon>Bacilli</taxon>
        <taxon>Bacillales</taxon>
        <taxon>Bacillaceae</taxon>
        <taxon>Bacillus</taxon>
    </lineage>
</organism>
<feature type="domain" description="HTH tetR-type" evidence="5">
    <location>
        <begin position="5"/>
        <end position="65"/>
    </location>
</feature>
<dbReference type="PANTHER" id="PTHR47506:SF3">
    <property type="entry name" value="HTH-TYPE TRANSCRIPTIONAL REGULATOR LMRA"/>
    <property type="match status" value="1"/>
</dbReference>
<dbReference type="InterPro" id="IPR011075">
    <property type="entry name" value="TetR_C"/>
</dbReference>
<evidence type="ECO:0000256" key="1">
    <source>
        <dbReference type="ARBA" id="ARBA00023015"/>
    </source>
</evidence>
<dbReference type="SUPFAM" id="SSF46689">
    <property type="entry name" value="Homeodomain-like"/>
    <property type="match status" value="1"/>
</dbReference>
<dbReference type="InterPro" id="IPR001647">
    <property type="entry name" value="HTH_TetR"/>
</dbReference>
<dbReference type="PANTHER" id="PTHR47506">
    <property type="entry name" value="TRANSCRIPTIONAL REGULATORY PROTEIN"/>
    <property type="match status" value="1"/>
</dbReference>
<accession>A0A431W4M0</accession>
<dbReference type="EMBL" id="RXNT01000010">
    <property type="protein sequence ID" value="RTR30395.1"/>
    <property type="molecule type" value="Genomic_DNA"/>
</dbReference>
<keyword evidence="3" id="KW-0804">Transcription</keyword>
<reference evidence="6 7" key="1">
    <citation type="submission" date="2018-12" db="EMBL/GenBank/DDBJ databases">
        <title>Bacillus yapensis draft genome sequence.</title>
        <authorList>
            <person name="Yu L."/>
            <person name="Xu X."/>
            <person name="Tang X."/>
        </authorList>
    </citation>
    <scope>NUCLEOTIDE SEQUENCE [LARGE SCALE GENOMIC DNA]</scope>
    <source>
        <strain evidence="6 7">XXST-01</strain>
    </source>
</reference>
<evidence type="ECO:0000259" key="5">
    <source>
        <dbReference type="PROSITE" id="PS50977"/>
    </source>
</evidence>
<comment type="caution">
    <text evidence="6">The sequence shown here is derived from an EMBL/GenBank/DDBJ whole genome shotgun (WGS) entry which is preliminary data.</text>
</comment>
<dbReference type="OrthoDB" id="9814200at2"/>
<dbReference type="Proteomes" id="UP000271374">
    <property type="component" value="Unassembled WGS sequence"/>
</dbReference>
<dbReference type="RefSeq" id="WP_126409069.1">
    <property type="nucleotide sequence ID" value="NZ_RXNT01000010.1"/>
</dbReference>
<evidence type="ECO:0000256" key="4">
    <source>
        <dbReference type="PROSITE-ProRule" id="PRU00335"/>
    </source>
</evidence>
<gene>
    <name evidence="6" type="ORF">EKG37_12885</name>
</gene>
<evidence type="ECO:0000313" key="7">
    <source>
        <dbReference type="Proteomes" id="UP000271374"/>
    </source>
</evidence>
<dbReference type="Gene3D" id="1.10.357.10">
    <property type="entry name" value="Tetracycline Repressor, domain 2"/>
    <property type="match status" value="1"/>
</dbReference>
<dbReference type="SUPFAM" id="SSF48498">
    <property type="entry name" value="Tetracyclin repressor-like, C-terminal domain"/>
    <property type="match status" value="1"/>
</dbReference>
<protein>
    <submittedName>
        <fullName evidence="6">TetR/AcrR family transcriptional regulator</fullName>
    </submittedName>
</protein>
<feature type="DNA-binding region" description="H-T-H motif" evidence="4">
    <location>
        <begin position="28"/>
        <end position="47"/>
    </location>
</feature>
<dbReference type="Pfam" id="PF00440">
    <property type="entry name" value="TetR_N"/>
    <property type="match status" value="1"/>
</dbReference>
<dbReference type="AlphaFoldDB" id="A0A431W4M0"/>
<dbReference type="PROSITE" id="PS50977">
    <property type="entry name" value="HTH_TETR_2"/>
    <property type="match status" value="1"/>
</dbReference>
<dbReference type="InterPro" id="IPR036271">
    <property type="entry name" value="Tet_transcr_reg_TetR-rel_C_sf"/>
</dbReference>
<keyword evidence="1" id="KW-0805">Transcription regulation</keyword>